<feature type="compositionally biased region" description="Acidic residues" evidence="1">
    <location>
        <begin position="180"/>
        <end position="193"/>
    </location>
</feature>
<protein>
    <submittedName>
        <fullName evidence="2">Heat shock 70 kDa protein 4L</fullName>
    </submittedName>
</protein>
<accession>A0ABV2AQ64</accession>
<dbReference type="InterPro" id="IPR029048">
    <property type="entry name" value="HSP70_C_sf"/>
</dbReference>
<sequence>TENYIYSSDSDDPKNIPKLENLLQIASKQKKSVLSLITENETFSPTAANLTDLINKNRALLNEALQKSEKYDHLSKEELESVSENLKDCEKWLETATAIRSTCPLPEECSVKVGDINEKTRELKIACDLVFNRKKPDVKKDDQNGDDNNNGENGDGKDIGENGDDNNNGENGDDNNNGENGDDKDNDQEKEEK</sequence>
<dbReference type="Proteomes" id="UP001439008">
    <property type="component" value="Unassembled WGS sequence"/>
</dbReference>
<dbReference type="EMBL" id="JBDODL010001530">
    <property type="protein sequence ID" value="MES1921596.1"/>
    <property type="molecule type" value="Genomic_DNA"/>
</dbReference>
<feature type="region of interest" description="Disordered" evidence="1">
    <location>
        <begin position="135"/>
        <end position="193"/>
    </location>
</feature>
<dbReference type="SUPFAM" id="SSF100934">
    <property type="entry name" value="Heat shock protein 70kD (HSP70), C-terminal subdomain"/>
    <property type="match status" value="1"/>
</dbReference>
<feature type="compositionally biased region" description="Low complexity" evidence="1">
    <location>
        <begin position="165"/>
        <end position="179"/>
    </location>
</feature>
<comment type="caution">
    <text evidence="2">The sequence shown here is derived from an EMBL/GenBank/DDBJ whole genome shotgun (WGS) entry which is preliminary data.</text>
</comment>
<keyword evidence="2" id="KW-0346">Stress response</keyword>
<feature type="non-terminal residue" evidence="2">
    <location>
        <position position="1"/>
    </location>
</feature>
<gene>
    <name evidence="2" type="primary">HSPA4L</name>
    <name evidence="2" type="ORF">MHBO_003127</name>
</gene>
<evidence type="ECO:0000313" key="2">
    <source>
        <dbReference type="EMBL" id="MES1921596.1"/>
    </source>
</evidence>
<proteinExistence type="predicted"/>
<evidence type="ECO:0000313" key="3">
    <source>
        <dbReference type="Proteomes" id="UP001439008"/>
    </source>
</evidence>
<name>A0ABV2AQ64_9EUKA</name>
<evidence type="ECO:0000256" key="1">
    <source>
        <dbReference type="SAM" id="MobiDB-lite"/>
    </source>
</evidence>
<organism evidence="2 3">
    <name type="scientific">Bonamia ostreae</name>
    <dbReference type="NCBI Taxonomy" id="126728"/>
    <lineage>
        <taxon>Eukaryota</taxon>
        <taxon>Sar</taxon>
        <taxon>Rhizaria</taxon>
        <taxon>Endomyxa</taxon>
        <taxon>Ascetosporea</taxon>
        <taxon>Haplosporida</taxon>
        <taxon>Bonamia</taxon>
    </lineage>
</organism>
<reference evidence="2 3" key="1">
    <citation type="journal article" date="2024" name="BMC Biol.">
        <title>Comparative genomics of Ascetosporea gives new insight into the evolutionary basis for animal parasitism in Rhizaria.</title>
        <authorList>
            <person name="Hiltunen Thoren M."/>
            <person name="Onut-Brannstrom I."/>
            <person name="Alfjorden A."/>
            <person name="Peckova H."/>
            <person name="Swords F."/>
            <person name="Hooper C."/>
            <person name="Holzer A.S."/>
            <person name="Bass D."/>
            <person name="Burki F."/>
        </authorList>
    </citation>
    <scope>NUCLEOTIDE SEQUENCE [LARGE SCALE GENOMIC DNA]</scope>
    <source>
        <strain evidence="2">20-A016</strain>
    </source>
</reference>
<keyword evidence="3" id="KW-1185">Reference proteome</keyword>